<evidence type="ECO:0000313" key="2">
    <source>
        <dbReference type="Proteomes" id="UP000744980"/>
    </source>
</evidence>
<reference evidence="1 2" key="1">
    <citation type="submission" date="2020-01" db="EMBL/GenBank/DDBJ databases">
        <title>Draft genome assembly of Ensifer adhaerens T173.</title>
        <authorList>
            <person name="Craig J.E."/>
            <person name="Stinchcombe J.R."/>
        </authorList>
    </citation>
    <scope>NUCLEOTIDE SEQUENCE [LARGE SCALE GENOMIC DNA]</scope>
    <source>
        <strain evidence="1 2">T173</strain>
    </source>
</reference>
<dbReference type="Proteomes" id="UP000744980">
    <property type="component" value="Unassembled WGS sequence"/>
</dbReference>
<accession>A0AAW4FXI6</accession>
<dbReference type="EMBL" id="WXFA01000079">
    <property type="protein sequence ID" value="MBM3096216.1"/>
    <property type="molecule type" value="Genomic_DNA"/>
</dbReference>
<proteinExistence type="predicted"/>
<protein>
    <submittedName>
        <fullName evidence="1">Uncharacterized protein</fullName>
    </submittedName>
</protein>
<comment type="caution">
    <text evidence="1">The sequence shown here is derived from an EMBL/GenBank/DDBJ whole genome shotgun (WGS) entry which is preliminary data.</text>
</comment>
<sequence length="90" mass="10371">MDFQNVGRARLMIRWPQHSKQISDANFPAFNDLMEAYGIAVLSRDEVRGQRKPDPKMLEDYETLCQQLEGDSLKILADVARHDPLADRRA</sequence>
<dbReference type="AlphaFoldDB" id="A0AAW4FXI6"/>
<dbReference type="RefSeq" id="WP_057224901.1">
    <property type="nucleotide sequence ID" value="NZ_CP083373.1"/>
</dbReference>
<gene>
    <name evidence="1" type="ORF">GFB56_36800</name>
</gene>
<evidence type="ECO:0000313" key="1">
    <source>
        <dbReference type="EMBL" id="MBM3096216.1"/>
    </source>
</evidence>
<name>A0AAW4FXI6_9HYPH</name>
<organism evidence="1 2">
    <name type="scientific">Ensifer canadensis</name>
    <dbReference type="NCBI Taxonomy" id="555315"/>
    <lineage>
        <taxon>Bacteria</taxon>
        <taxon>Pseudomonadati</taxon>
        <taxon>Pseudomonadota</taxon>
        <taxon>Alphaproteobacteria</taxon>
        <taxon>Hyphomicrobiales</taxon>
        <taxon>Rhizobiaceae</taxon>
        <taxon>Sinorhizobium/Ensifer group</taxon>
        <taxon>Ensifer</taxon>
    </lineage>
</organism>
<keyword evidence="2" id="KW-1185">Reference proteome</keyword>